<evidence type="ECO:0000256" key="2">
    <source>
        <dbReference type="ARBA" id="ARBA00022448"/>
    </source>
</evidence>
<feature type="site" description="Deprotonates C-terminal active site Cys" evidence="8">
    <location>
        <position position="26"/>
    </location>
</feature>
<keyword evidence="4 9" id="KW-1015">Disulfide bond</keyword>
<gene>
    <name evidence="11" type="ordered locus">MROS_0702</name>
</gene>
<dbReference type="eggNOG" id="COG3118">
    <property type="taxonomic scope" value="Bacteria"/>
</dbReference>
<evidence type="ECO:0000256" key="8">
    <source>
        <dbReference type="PIRSR" id="PIRSR000077-1"/>
    </source>
</evidence>
<evidence type="ECO:0000256" key="1">
    <source>
        <dbReference type="ARBA" id="ARBA00008987"/>
    </source>
</evidence>
<dbReference type="PANTHER" id="PTHR45663">
    <property type="entry name" value="GEO12009P1"/>
    <property type="match status" value="1"/>
</dbReference>
<dbReference type="PROSITE" id="PS51352">
    <property type="entry name" value="THIOREDOXIN_2"/>
    <property type="match status" value="1"/>
</dbReference>
<dbReference type="AlphaFoldDB" id="I6Z498"/>
<feature type="site" description="Contributes to redox potential value" evidence="8">
    <location>
        <position position="33"/>
    </location>
</feature>
<evidence type="ECO:0000256" key="4">
    <source>
        <dbReference type="ARBA" id="ARBA00023157"/>
    </source>
</evidence>
<dbReference type="Gene3D" id="3.40.30.10">
    <property type="entry name" value="Glutaredoxin"/>
    <property type="match status" value="1"/>
</dbReference>
<dbReference type="Pfam" id="PF00085">
    <property type="entry name" value="Thioredoxin"/>
    <property type="match status" value="1"/>
</dbReference>
<keyword evidence="12" id="KW-1185">Reference proteome</keyword>
<feature type="disulfide bond" description="Redox-active" evidence="9">
    <location>
        <begin position="32"/>
        <end position="35"/>
    </location>
</feature>
<evidence type="ECO:0000256" key="3">
    <source>
        <dbReference type="ARBA" id="ARBA00022982"/>
    </source>
</evidence>
<organism evidence="11 12">
    <name type="scientific">Melioribacter roseus (strain DSM 23840 / JCM 17771 / VKM B-2668 / P3M-2)</name>
    <dbReference type="NCBI Taxonomy" id="1191523"/>
    <lineage>
        <taxon>Bacteria</taxon>
        <taxon>Pseudomonadati</taxon>
        <taxon>Ignavibacteriota</taxon>
        <taxon>Ignavibacteria</taxon>
        <taxon>Ignavibacteriales</taxon>
        <taxon>Melioribacteraceae</taxon>
        <taxon>Melioribacter</taxon>
    </lineage>
</organism>
<dbReference type="PIRSF" id="PIRSF000077">
    <property type="entry name" value="Thioredoxin"/>
    <property type="match status" value="1"/>
</dbReference>
<comment type="similarity">
    <text evidence="1 7">Belongs to the thioredoxin family.</text>
</comment>
<evidence type="ECO:0000256" key="7">
    <source>
        <dbReference type="PIRNR" id="PIRNR000077"/>
    </source>
</evidence>
<dbReference type="FunFam" id="3.40.30.10:FF:000001">
    <property type="entry name" value="Thioredoxin"/>
    <property type="match status" value="1"/>
</dbReference>
<evidence type="ECO:0000256" key="6">
    <source>
        <dbReference type="NCBIfam" id="TIGR01068"/>
    </source>
</evidence>
<dbReference type="InterPro" id="IPR005746">
    <property type="entry name" value="Thioredoxin"/>
</dbReference>
<dbReference type="PROSITE" id="PS00194">
    <property type="entry name" value="THIOREDOXIN_1"/>
    <property type="match status" value="1"/>
</dbReference>
<keyword evidence="3" id="KW-0249">Electron transport</keyword>
<feature type="active site" description="Nucleophile" evidence="8">
    <location>
        <position position="35"/>
    </location>
</feature>
<dbReference type="PATRIC" id="fig|1191523.3.peg.734"/>
<dbReference type="PRINTS" id="PR00421">
    <property type="entry name" value="THIOREDOXIN"/>
</dbReference>
<dbReference type="GO" id="GO:0015035">
    <property type="term" value="F:protein-disulfide reductase activity"/>
    <property type="evidence" value="ECO:0007669"/>
    <property type="project" value="UniProtKB-UniRule"/>
</dbReference>
<dbReference type="STRING" id="1191523.MROS_0702"/>
<dbReference type="KEGG" id="mro:MROS_0702"/>
<keyword evidence="2" id="KW-0813">Transport</keyword>
<evidence type="ECO:0000256" key="9">
    <source>
        <dbReference type="PIRSR" id="PIRSR000077-4"/>
    </source>
</evidence>
<dbReference type="EMBL" id="CP003557">
    <property type="protein sequence ID" value="AFN73945.1"/>
    <property type="molecule type" value="Genomic_DNA"/>
</dbReference>
<feature type="domain" description="Thioredoxin" evidence="10">
    <location>
        <begin position="1"/>
        <end position="108"/>
    </location>
</feature>
<dbReference type="InterPro" id="IPR036249">
    <property type="entry name" value="Thioredoxin-like_sf"/>
</dbReference>
<name>I6Z498_MELRP</name>
<dbReference type="InterPro" id="IPR013766">
    <property type="entry name" value="Thioredoxin_domain"/>
</dbReference>
<dbReference type="Proteomes" id="UP000009011">
    <property type="component" value="Chromosome"/>
</dbReference>
<dbReference type="SUPFAM" id="SSF52833">
    <property type="entry name" value="Thioredoxin-like"/>
    <property type="match status" value="1"/>
</dbReference>
<feature type="active site" description="Nucleophile" evidence="8">
    <location>
        <position position="32"/>
    </location>
</feature>
<sequence>MNNIVEGTDFNFQTEVLQSDVPVLVDFWAPWCGPCRMVAPVVEEIANELNGKLKVVKVNTDENYGVASQYGIMSIPTFGIFKNGKMVDAVVGAVPKYHLMSKIEPYLETAN</sequence>
<dbReference type="InterPro" id="IPR017937">
    <property type="entry name" value="Thioredoxin_CS"/>
</dbReference>
<reference evidence="11 12" key="1">
    <citation type="journal article" date="2013" name="PLoS ONE">
        <title>Genomic analysis of Melioribacter roseus, facultatively anaerobic organotrophic bacterium representing a novel deep lineage within Bacteriodetes/Chlorobi group.</title>
        <authorList>
            <person name="Kadnikov V.V."/>
            <person name="Mardanov A.V."/>
            <person name="Podosokorskaya O.A."/>
            <person name="Gavrilov S.N."/>
            <person name="Kublanov I.V."/>
            <person name="Beletsky A.V."/>
            <person name="Bonch-Osmolovskaya E.A."/>
            <person name="Ravin N.V."/>
        </authorList>
    </citation>
    <scope>NUCLEOTIDE SEQUENCE [LARGE SCALE GENOMIC DNA]</scope>
    <source>
        <strain evidence="12">JCM 17771 / P3M-2</strain>
    </source>
</reference>
<evidence type="ECO:0000259" key="10">
    <source>
        <dbReference type="PROSITE" id="PS51352"/>
    </source>
</evidence>
<dbReference type="CDD" id="cd02947">
    <property type="entry name" value="TRX_family"/>
    <property type="match status" value="1"/>
</dbReference>
<protein>
    <recommendedName>
        <fullName evidence="6 7">Thioredoxin</fullName>
    </recommendedName>
</protein>
<dbReference type="HOGENOM" id="CLU_090389_10_2_10"/>
<keyword evidence="5 9" id="KW-0676">Redox-active center</keyword>
<proteinExistence type="inferred from homology"/>
<evidence type="ECO:0000256" key="5">
    <source>
        <dbReference type="ARBA" id="ARBA00023284"/>
    </source>
</evidence>
<dbReference type="GO" id="GO:0005737">
    <property type="term" value="C:cytoplasm"/>
    <property type="evidence" value="ECO:0007669"/>
    <property type="project" value="TreeGrafter"/>
</dbReference>
<dbReference type="PANTHER" id="PTHR45663:SF11">
    <property type="entry name" value="GEO12009P1"/>
    <property type="match status" value="1"/>
</dbReference>
<dbReference type="OrthoDB" id="9790390at2"/>
<accession>I6Z498</accession>
<evidence type="ECO:0000313" key="11">
    <source>
        <dbReference type="EMBL" id="AFN73945.1"/>
    </source>
</evidence>
<feature type="site" description="Contributes to redox potential value" evidence="8">
    <location>
        <position position="34"/>
    </location>
</feature>
<evidence type="ECO:0000313" key="12">
    <source>
        <dbReference type="Proteomes" id="UP000009011"/>
    </source>
</evidence>
<dbReference type="NCBIfam" id="TIGR01068">
    <property type="entry name" value="thioredoxin"/>
    <property type="match status" value="1"/>
</dbReference>
<dbReference type="RefSeq" id="WP_014855381.1">
    <property type="nucleotide sequence ID" value="NC_018178.1"/>
</dbReference>